<comment type="caution">
    <text evidence="2">The sequence shown here is derived from an EMBL/GenBank/DDBJ whole genome shotgun (WGS) entry which is preliminary data.</text>
</comment>
<evidence type="ECO:0000313" key="5">
    <source>
        <dbReference type="Proteomes" id="UP000286097"/>
    </source>
</evidence>
<name>A0A3M6VJH7_9STRA</name>
<sequence length="79" mass="8869">MKMLHHNRFHPGVPAPNPSPIKALRNKLGDENIMKSVDIDGTIGNALVENWLKEKTHLDCIKDLEGTINGEKDEKAKKK</sequence>
<keyword evidence="4" id="KW-1185">Reference proteome</keyword>
<feature type="region of interest" description="Disordered" evidence="1">
    <location>
        <begin position="1"/>
        <end position="20"/>
    </location>
</feature>
<gene>
    <name evidence="3" type="ORF">DD237_004241</name>
    <name evidence="2" type="ORF">DD238_003755</name>
</gene>
<dbReference type="Proteomes" id="UP000286097">
    <property type="component" value="Unassembled WGS sequence"/>
</dbReference>
<protein>
    <submittedName>
        <fullName evidence="2">Uncharacterized protein</fullName>
    </submittedName>
</protein>
<organism evidence="2 4">
    <name type="scientific">Peronospora effusa</name>
    <dbReference type="NCBI Taxonomy" id="542832"/>
    <lineage>
        <taxon>Eukaryota</taxon>
        <taxon>Sar</taxon>
        <taxon>Stramenopiles</taxon>
        <taxon>Oomycota</taxon>
        <taxon>Peronosporomycetes</taxon>
        <taxon>Peronosporales</taxon>
        <taxon>Peronosporaceae</taxon>
        <taxon>Peronospora</taxon>
    </lineage>
</organism>
<proteinExistence type="predicted"/>
<dbReference type="EMBL" id="QLLG01000208">
    <property type="protein sequence ID" value="RMX66303.1"/>
    <property type="molecule type" value="Genomic_DNA"/>
</dbReference>
<accession>A0A3M6VJH7</accession>
<evidence type="ECO:0000256" key="1">
    <source>
        <dbReference type="SAM" id="MobiDB-lite"/>
    </source>
</evidence>
<dbReference type="AlphaFoldDB" id="A0A3M6VJH7"/>
<reference evidence="4 5" key="1">
    <citation type="submission" date="2018-06" db="EMBL/GenBank/DDBJ databases">
        <title>Comparative genomics of downy mildews reveals potential adaptations to biotrophy.</title>
        <authorList>
            <person name="Fletcher K."/>
            <person name="Klosterman S.J."/>
            <person name="Derevnina L."/>
            <person name="Martin F."/>
            <person name="Koike S."/>
            <person name="Reyes Chin-Wo S."/>
            <person name="Mou B."/>
            <person name="Michelmore R."/>
        </authorList>
    </citation>
    <scope>NUCLEOTIDE SEQUENCE [LARGE SCALE GENOMIC DNA]</scope>
    <source>
        <strain evidence="3 5">R13</strain>
        <strain evidence="2 4">R14</strain>
    </source>
</reference>
<dbReference type="VEuPathDB" id="FungiDB:DD237_004241"/>
<evidence type="ECO:0000313" key="2">
    <source>
        <dbReference type="EMBL" id="RMX66303.1"/>
    </source>
</evidence>
<evidence type="ECO:0000313" key="4">
    <source>
        <dbReference type="Proteomes" id="UP000282087"/>
    </source>
</evidence>
<dbReference type="Proteomes" id="UP000282087">
    <property type="component" value="Unassembled WGS sequence"/>
</dbReference>
<dbReference type="EMBL" id="QKXF01000136">
    <property type="protein sequence ID" value="RQM15965.1"/>
    <property type="molecule type" value="Genomic_DNA"/>
</dbReference>
<evidence type="ECO:0000313" key="3">
    <source>
        <dbReference type="EMBL" id="RQM15965.1"/>
    </source>
</evidence>